<dbReference type="InterPro" id="IPR022642">
    <property type="entry name" value="CheR_C"/>
</dbReference>
<dbReference type="Gene3D" id="3.40.50.150">
    <property type="entry name" value="Vaccinia Virus protein VP39"/>
    <property type="match status" value="1"/>
</dbReference>
<dbReference type="OrthoDB" id="5487254at2"/>
<dbReference type="InterPro" id="IPR000780">
    <property type="entry name" value="CheR_MeTrfase"/>
</dbReference>
<dbReference type="STRING" id="290397.Adeh_3954"/>
<dbReference type="Pfam" id="PF01739">
    <property type="entry name" value="CheR"/>
    <property type="match status" value="1"/>
</dbReference>
<dbReference type="HOGENOM" id="CLU_025854_1_2_7"/>
<gene>
    <name evidence="2" type="ordered locus">Adeh_3954</name>
</gene>
<reference evidence="2 3" key="1">
    <citation type="submission" date="2006-01" db="EMBL/GenBank/DDBJ databases">
        <title>Complete sequence of Anaeromyxobacter dehalogenans 2CP-C.</title>
        <authorList>
            <consortium name="US DOE Joint Genome Institute"/>
            <person name="Copeland A."/>
            <person name="Lucas S."/>
            <person name="Lapidus A."/>
            <person name="Barry K."/>
            <person name="Detter J.C."/>
            <person name="Glavina T."/>
            <person name="Hammon N."/>
            <person name="Israni S."/>
            <person name="Pitluck S."/>
            <person name="Brettin T."/>
            <person name="Bruce D."/>
            <person name="Han C."/>
            <person name="Tapia R."/>
            <person name="Gilna P."/>
            <person name="Kiss H."/>
            <person name="Schmutz J."/>
            <person name="Larimer F."/>
            <person name="Land M."/>
            <person name="Kyrpides N."/>
            <person name="Anderson I."/>
            <person name="Sanford R.A."/>
            <person name="Ritalahti K.M."/>
            <person name="Thomas H.S."/>
            <person name="Kirby J.R."/>
            <person name="Zhulin I.B."/>
            <person name="Loeffler F.E."/>
            <person name="Richardson P."/>
        </authorList>
    </citation>
    <scope>NUCLEOTIDE SEQUENCE [LARGE SCALE GENOMIC DNA]</scope>
    <source>
        <strain evidence="2 3">2CP-C</strain>
    </source>
</reference>
<evidence type="ECO:0000259" key="1">
    <source>
        <dbReference type="PROSITE" id="PS50123"/>
    </source>
</evidence>
<proteinExistence type="predicted"/>
<dbReference type="InterPro" id="IPR029063">
    <property type="entry name" value="SAM-dependent_MTases_sf"/>
</dbReference>
<dbReference type="PRINTS" id="PR00996">
    <property type="entry name" value="CHERMTFRASE"/>
</dbReference>
<dbReference type="GO" id="GO:0008757">
    <property type="term" value="F:S-adenosylmethionine-dependent methyltransferase activity"/>
    <property type="evidence" value="ECO:0007669"/>
    <property type="project" value="InterPro"/>
</dbReference>
<name>Q2IGL3_ANADE</name>
<protein>
    <submittedName>
        <fullName evidence="2">MCP methyltransferase, CheR-type</fullName>
    </submittedName>
</protein>
<dbReference type="EMBL" id="CP000251">
    <property type="protein sequence ID" value="ABC83718.1"/>
    <property type="molecule type" value="Genomic_DNA"/>
</dbReference>
<dbReference type="AlphaFoldDB" id="Q2IGL3"/>
<sequence>MTAGAASPADLAAVAGALAAETGLSLASGLGDALRAAMERAAEDRGTTPARLAAAVVAGDAGALAALVEQATVRETSFWRHPEQLAALARRAADGAAPLRLWSAGCASGEEAYGLAMLLRDAGRDAAAGDRVLATDVSAGALEAARRARYGPRALRRLPPALAARWLLPAGPDGARAVHPEVRAGVELRHHNLVRDPLPGPAFDAVVCRNVLIYFDPAVAAAALRTLLSAVRPGGWLVLGPVELPLAADLPVEWVEDGGATLLRRPG</sequence>
<dbReference type="InterPro" id="IPR050903">
    <property type="entry name" value="Bact_Chemotaxis_MeTrfase"/>
</dbReference>
<dbReference type="PROSITE" id="PS50123">
    <property type="entry name" value="CHER"/>
    <property type="match status" value="1"/>
</dbReference>
<dbReference type="eggNOG" id="COG1352">
    <property type="taxonomic scope" value="Bacteria"/>
</dbReference>
<accession>Q2IGL3</accession>
<dbReference type="PANTHER" id="PTHR24422">
    <property type="entry name" value="CHEMOTAXIS PROTEIN METHYLTRANSFERASE"/>
    <property type="match status" value="1"/>
</dbReference>
<evidence type="ECO:0000313" key="3">
    <source>
        <dbReference type="Proteomes" id="UP000001935"/>
    </source>
</evidence>
<dbReference type="GO" id="GO:0032259">
    <property type="term" value="P:methylation"/>
    <property type="evidence" value="ECO:0007669"/>
    <property type="project" value="UniProtKB-KW"/>
</dbReference>
<dbReference type="SMART" id="SM00138">
    <property type="entry name" value="MeTrc"/>
    <property type="match status" value="1"/>
</dbReference>
<dbReference type="CDD" id="cd02440">
    <property type="entry name" value="AdoMet_MTases"/>
    <property type="match status" value="1"/>
</dbReference>
<dbReference type="PANTHER" id="PTHR24422:SF10">
    <property type="entry name" value="CHEMOTAXIS PROTEIN METHYLTRANSFERASE 2"/>
    <property type="match status" value="1"/>
</dbReference>
<evidence type="ECO:0000313" key="2">
    <source>
        <dbReference type="EMBL" id="ABC83718.1"/>
    </source>
</evidence>
<organism evidence="2 3">
    <name type="scientific">Anaeromyxobacter dehalogenans (strain 2CP-C)</name>
    <dbReference type="NCBI Taxonomy" id="290397"/>
    <lineage>
        <taxon>Bacteria</taxon>
        <taxon>Pseudomonadati</taxon>
        <taxon>Myxococcota</taxon>
        <taxon>Myxococcia</taxon>
        <taxon>Myxococcales</taxon>
        <taxon>Cystobacterineae</taxon>
        <taxon>Anaeromyxobacteraceae</taxon>
        <taxon>Anaeromyxobacter</taxon>
    </lineage>
</organism>
<dbReference type="KEGG" id="ade:Adeh_3954"/>
<dbReference type="Proteomes" id="UP000001935">
    <property type="component" value="Chromosome"/>
</dbReference>
<dbReference type="RefSeq" id="WP_011423000.1">
    <property type="nucleotide sequence ID" value="NC_007760.1"/>
</dbReference>
<dbReference type="SUPFAM" id="SSF53335">
    <property type="entry name" value="S-adenosyl-L-methionine-dependent methyltransferases"/>
    <property type="match status" value="1"/>
</dbReference>
<keyword evidence="2" id="KW-0489">Methyltransferase</keyword>
<feature type="domain" description="CheR-type methyltransferase" evidence="1">
    <location>
        <begin position="1"/>
        <end position="243"/>
    </location>
</feature>
<keyword evidence="2" id="KW-0808">Transferase</keyword>